<feature type="transmembrane region" description="Helical" evidence="1">
    <location>
        <begin position="179"/>
        <end position="201"/>
    </location>
</feature>
<keyword evidence="1" id="KW-0812">Transmembrane</keyword>
<proteinExistence type="predicted"/>
<keyword evidence="1" id="KW-0472">Membrane</keyword>
<keyword evidence="1" id="KW-1133">Transmembrane helix</keyword>
<sequence>MTTALVLPYRDVSRIRFRGVLLAAGGLVILLGLAVLSLEIAAYFLNARADHTLQVPSTVNLLQILSATAAFFAVVAGLFSVISARGAATEAKTTKRSFLLSAIFSAVAAIALIVAVSLILPSAMGWWSHPTLTDTVLPAATAITQSPLLFHQNGEPINDRDDQTLAAQSDKRIAETLNFVSLVLEGVLVLGTLTCLVISVINHRQKAGPFDETVKYHLAPRASTAYQDPRVDRMITDL</sequence>
<keyword evidence="3" id="KW-1185">Reference proteome</keyword>
<feature type="transmembrane region" description="Helical" evidence="1">
    <location>
        <begin position="64"/>
        <end position="86"/>
    </location>
</feature>
<feature type="transmembrane region" description="Helical" evidence="1">
    <location>
        <begin position="20"/>
        <end position="44"/>
    </location>
</feature>
<protein>
    <submittedName>
        <fullName evidence="2">Uncharacterized protein</fullName>
    </submittedName>
</protein>
<comment type="caution">
    <text evidence="2">The sequence shown here is derived from an EMBL/GenBank/DDBJ whole genome shotgun (WGS) entry which is preliminary data.</text>
</comment>
<dbReference type="AlphaFoldDB" id="A0A1W0WLP5"/>
<feature type="transmembrane region" description="Helical" evidence="1">
    <location>
        <begin position="98"/>
        <end position="120"/>
    </location>
</feature>
<name>A0A1W0WLP5_HYPEX</name>
<dbReference type="EMBL" id="MTYJ01000079">
    <property type="protein sequence ID" value="OQV16043.1"/>
    <property type="molecule type" value="Genomic_DNA"/>
</dbReference>
<reference evidence="3" key="1">
    <citation type="submission" date="2017-01" db="EMBL/GenBank/DDBJ databases">
        <title>Comparative genomics of anhydrobiosis in the tardigrade Hypsibius dujardini.</title>
        <authorList>
            <person name="Yoshida Y."/>
            <person name="Koutsovoulos G."/>
            <person name="Laetsch D."/>
            <person name="Stevens L."/>
            <person name="Kumar S."/>
            <person name="Horikawa D."/>
            <person name="Ishino K."/>
            <person name="Komine S."/>
            <person name="Tomita M."/>
            <person name="Blaxter M."/>
            <person name="Arakawa K."/>
        </authorList>
    </citation>
    <scope>NUCLEOTIDE SEQUENCE [LARGE SCALE GENOMIC DNA]</scope>
    <source>
        <strain evidence="3">Z151</strain>
    </source>
</reference>
<organism evidence="2 3">
    <name type="scientific">Hypsibius exemplaris</name>
    <name type="common">Freshwater tardigrade</name>
    <dbReference type="NCBI Taxonomy" id="2072580"/>
    <lineage>
        <taxon>Eukaryota</taxon>
        <taxon>Metazoa</taxon>
        <taxon>Ecdysozoa</taxon>
        <taxon>Tardigrada</taxon>
        <taxon>Eutardigrada</taxon>
        <taxon>Parachela</taxon>
        <taxon>Hypsibioidea</taxon>
        <taxon>Hypsibiidae</taxon>
        <taxon>Hypsibius</taxon>
    </lineage>
</organism>
<gene>
    <name evidence="2" type="ORF">BV898_09813</name>
</gene>
<evidence type="ECO:0000256" key="1">
    <source>
        <dbReference type="SAM" id="Phobius"/>
    </source>
</evidence>
<dbReference type="Proteomes" id="UP000192578">
    <property type="component" value="Unassembled WGS sequence"/>
</dbReference>
<evidence type="ECO:0000313" key="3">
    <source>
        <dbReference type="Proteomes" id="UP000192578"/>
    </source>
</evidence>
<accession>A0A1W0WLP5</accession>
<evidence type="ECO:0000313" key="2">
    <source>
        <dbReference type="EMBL" id="OQV16043.1"/>
    </source>
</evidence>